<dbReference type="PANTHER" id="PTHR46564">
    <property type="entry name" value="TRANSPOSASE"/>
    <property type="match status" value="1"/>
</dbReference>
<dbReference type="InterPro" id="IPR009057">
    <property type="entry name" value="Homeodomain-like_sf"/>
</dbReference>
<name>A0A6L9EU39_CLOBU</name>
<dbReference type="InterPro" id="IPR012337">
    <property type="entry name" value="RNaseH-like_sf"/>
</dbReference>
<dbReference type="GO" id="GO:0003676">
    <property type="term" value="F:nucleic acid binding"/>
    <property type="evidence" value="ECO:0007669"/>
    <property type="project" value="InterPro"/>
</dbReference>
<gene>
    <name evidence="1" type="ORF">GND98_020045</name>
</gene>
<dbReference type="InterPro" id="IPR036397">
    <property type="entry name" value="RNaseH_sf"/>
</dbReference>
<dbReference type="RefSeq" id="WP_124230942.1">
    <property type="nucleotide sequence ID" value="NZ_BKBC01000173.1"/>
</dbReference>
<dbReference type="PANTHER" id="PTHR46564:SF1">
    <property type="entry name" value="TRANSPOSASE"/>
    <property type="match status" value="1"/>
</dbReference>
<dbReference type="Proteomes" id="UP000474042">
    <property type="component" value="Unassembled WGS sequence"/>
</dbReference>
<evidence type="ECO:0000313" key="2">
    <source>
        <dbReference type="Proteomes" id="UP000474042"/>
    </source>
</evidence>
<dbReference type="EMBL" id="WOFV02000174">
    <property type="protein sequence ID" value="NAS20033.1"/>
    <property type="molecule type" value="Genomic_DNA"/>
</dbReference>
<organism evidence="1 2">
    <name type="scientific">Clostridium butyricum</name>
    <dbReference type="NCBI Taxonomy" id="1492"/>
    <lineage>
        <taxon>Bacteria</taxon>
        <taxon>Bacillati</taxon>
        <taxon>Bacillota</taxon>
        <taxon>Clostridia</taxon>
        <taxon>Eubacteriales</taxon>
        <taxon>Clostridiaceae</taxon>
        <taxon>Clostridium</taxon>
    </lineage>
</organism>
<dbReference type="SUPFAM" id="SSF46689">
    <property type="entry name" value="Homeodomain-like"/>
    <property type="match status" value="1"/>
</dbReference>
<dbReference type="Pfam" id="PF13358">
    <property type="entry name" value="DDE_3"/>
    <property type="match status" value="1"/>
</dbReference>
<accession>A0A6L9EU39</accession>
<evidence type="ECO:0000313" key="1">
    <source>
        <dbReference type="EMBL" id="NAS20033.1"/>
    </source>
</evidence>
<reference evidence="1 2" key="1">
    <citation type="submission" date="2020-01" db="EMBL/GenBank/DDBJ databases">
        <title>Genome sequence of a 1,3-propanediol producer, Clostridium butyricum S3.</title>
        <authorList>
            <person name="Zhou J."/>
        </authorList>
    </citation>
    <scope>NUCLEOTIDE SEQUENCE [LARGE SCALE GENOMIC DNA]</scope>
    <source>
        <strain evidence="1 2">S3</strain>
    </source>
</reference>
<sequence>MRKNKSLRMHKRYMVILRHLQGYLNKQIADIELLSEQTVGTYVKNYKKYGLDGLIMRHSTGAPRLLNNEQEKELVETVINNTPDEVGFTARKNWTIELIRQWVIKSFHVTFSHRGMADALHRLNLSYTRPTYVLKKADPIKQESFKKDFEVLKKTLEGLIDHILFEDESMIRDYQAIQKTWSEKGHQKIIPTYGKHAGVKLMGILDYETGYIYCEEHDKYDAEVFLQFLKNTLSKYPTGKIVMVLDNARIHHAKLIQPFLEENSDRLTLMFLPPYSPNLNLIEGLWGWLKSNVINNSFFSKIDEIRTAVDSFLDSIAKAPQQIIDRLCIKL</sequence>
<dbReference type="Gene3D" id="3.30.420.10">
    <property type="entry name" value="Ribonuclease H-like superfamily/Ribonuclease H"/>
    <property type="match status" value="1"/>
</dbReference>
<dbReference type="InterPro" id="IPR047655">
    <property type="entry name" value="Transpos_IS630-like"/>
</dbReference>
<comment type="caution">
    <text evidence="1">The sequence shown here is derived from an EMBL/GenBank/DDBJ whole genome shotgun (WGS) entry which is preliminary data.</text>
</comment>
<dbReference type="Pfam" id="PF13592">
    <property type="entry name" value="HTH_33"/>
    <property type="match status" value="1"/>
</dbReference>
<proteinExistence type="predicted"/>
<dbReference type="AlphaFoldDB" id="A0A6L9EU39"/>
<dbReference type="SUPFAM" id="SSF53098">
    <property type="entry name" value="Ribonuclease H-like"/>
    <property type="match status" value="1"/>
</dbReference>
<dbReference type="NCBIfam" id="NF033545">
    <property type="entry name" value="transpos_IS630"/>
    <property type="match status" value="1"/>
</dbReference>
<dbReference type="InterPro" id="IPR025959">
    <property type="entry name" value="Winged_HTH_dom"/>
</dbReference>
<dbReference type="Pfam" id="PF13551">
    <property type="entry name" value="HTH_29"/>
    <property type="match status" value="1"/>
</dbReference>
<dbReference type="InterPro" id="IPR038717">
    <property type="entry name" value="Tc1-like_DDE_dom"/>
</dbReference>
<protein>
    <submittedName>
        <fullName evidence="1">IS630 family transposase</fullName>
    </submittedName>
</protein>